<dbReference type="Pfam" id="PF00577">
    <property type="entry name" value="Usher"/>
    <property type="match status" value="1"/>
</dbReference>
<evidence type="ECO:0000313" key="2">
    <source>
        <dbReference type="EMBL" id="STM36966.1"/>
    </source>
</evidence>
<name>A0A377DLF0_ECOLX</name>
<feature type="domain" description="PapC-like C-terminal" evidence="1">
    <location>
        <begin position="82"/>
        <end position="134"/>
    </location>
</feature>
<gene>
    <name evidence="2" type="primary">yqiG_1</name>
    <name evidence="2" type="ORF">NCTC8500_00681</name>
</gene>
<dbReference type="InterPro" id="IPR000015">
    <property type="entry name" value="Fimb_usher"/>
</dbReference>
<dbReference type="InterPro" id="IPR043142">
    <property type="entry name" value="PapC-like_C_sf"/>
</dbReference>
<protein>
    <submittedName>
        <fullName evidence="2">Outer membrane usher protein</fullName>
    </submittedName>
</protein>
<dbReference type="Pfam" id="PF13953">
    <property type="entry name" value="PapC_C"/>
    <property type="match status" value="1"/>
</dbReference>
<dbReference type="InterPro" id="IPR025949">
    <property type="entry name" value="PapC-like_C"/>
</dbReference>
<evidence type="ECO:0000259" key="1">
    <source>
        <dbReference type="Pfam" id="PF13953"/>
    </source>
</evidence>
<dbReference type="InterPro" id="IPR042186">
    <property type="entry name" value="FimD_plug_dom"/>
</dbReference>
<organism evidence="2 3">
    <name type="scientific">Escherichia coli</name>
    <dbReference type="NCBI Taxonomy" id="562"/>
    <lineage>
        <taxon>Bacteria</taxon>
        <taxon>Pseudomonadati</taxon>
        <taxon>Pseudomonadota</taxon>
        <taxon>Gammaproteobacteria</taxon>
        <taxon>Enterobacterales</taxon>
        <taxon>Enterobacteriaceae</taxon>
        <taxon>Escherichia</taxon>
    </lineage>
</organism>
<dbReference type="PANTHER" id="PTHR30451:SF4">
    <property type="entry name" value="OUTER MEMBRANE USHER PROTEIN YQIG-RELATED"/>
    <property type="match status" value="1"/>
</dbReference>
<reference evidence="2 3" key="1">
    <citation type="submission" date="2018-06" db="EMBL/GenBank/DDBJ databases">
        <authorList>
            <consortium name="Pathogen Informatics"/>
            <person name="Doyle S."/>
        </authorList>
    </citation>
    <scope>NUCLEOTIDE SEQUENCE [LARGE SCALE GENOMIC DNA]</scope>
    <source>
        <strain evidence="2 3">NCTC8500</strain>
    </source>
</reference>
<dbReference type="Proteomes" id="UP000254429">
    <property type="component" value="Unassembled WGS sequence"/>
</dbReference>
<evidence type="ECO:0000313" key="3">
    <source>
        <dbReference type="Proteomes" id="UP000254429"/>
    </source>
</evidence>
<sequence>MIDADGTEDIPLNNKRAVTNRYGIGVIPSVSSYITTSLSVDTRNLPENVDIENSVITTTLTEGAIGYAKLDTRKGYQIIGVIRLADGSHPPLGISVKDETSHKELGLVADGGFVYLNGIQDDNKLALRWGDKSCFIQPPNSSNLTTERLFYRVLAKINSG</sequence>
<dbReference type="EMBL" id="UGFG01000001">
    <property type="protein sequence ID" value="STM36966.1"/>
    <property type="molecule type" value="Genomic_DNA"/>
</dbReference>
<dbReference type="AlphaFoldDB" id="A0A377DLF0"/>
<dbReference type="PANTHER" id="PTHR30451">
    <property type="entry name" value="OUTER MEMBRANE USHER PROTEIN"/>
    <property type="match status" value="1"/>
</dbReference>
<accession>A0A377DLF0</accession>
<dbReference type="Gene3D" id="2.60.40.2610">
    <property type="entry name" value="Outer membrane usher protein FimD, plug domain"/>
    <property type="match status" value="1"/>
</dbReference>
<proteinExistence type="predicted"/>
<dbReference type="GO" id="GO:0009297">
    <property type="term" value="P:pilus assembly"/>
    <property type="evidence" value="ECO:0007669"/>
    <property type="project" value="InterPro"/>
</dbReference>
<dbReference type="Gene3D" id="2.60.40.2070">
    <property type="match status" value="1"/>
</dbReference>
<dbReference type="GO" id="GO:0015473">
    <property type="term" value="F:fimbrial usher porin activity"/>
    <property type="evidence" value="ECO:0007669"/>
    <property type="project" value="InterPro"/>
</dbReference>
<dbReference type="GO" id="GO:0009279">
    <property type="term" value="C:cell outer membrane"/>
    <property type="evidence" value="ECO:0007669"/>
    <property type="project" value="TreeGrafter"/>
</dbReference>